<feature type="region of interest" description="Disordered" evidence="1">
    <location>
        <begin position="1"/>
        <end position="25"/>
    </location>
</feature>
<dbReference type="GO" id="GO:0046983">
    <property type="term" value="F:protein dimerization activity"/>
    <property type="evidence" value="ECO:0007669"/>
    <property type="project" value="InterPro"/>
</dbReference>
<dbReference type="Proteomes" id="UP001239994">
    <property type="component" value="Unassembled WGS sequence"/>
</dbReference>
<evidence type="ECO:0000259" key="2">
    <source>
        <dbReference type="PROSITE" id="PS50888"/>
    </source>
</evidence>
<name>A0AAD8Z066_9TELE</name>
<evidence type="ECO:0000256" key="1">
    <source>
        <dbReference type="SAM" id="MobiDB-lite"/>
    </source>
</evidence>
<dbReference type="SUPFAM" id="SSF47459">
    <property type="entry name" value="HLH, helix-loop-helix DNA-binding domain"/>
    <property type="match status" value="1"/>
</dbReference>
<dbReference type="Pfam" id="PF00010">
    <property type="entry name" value="HLH"/>
    <property type="match status" value="1"/>
</dbReference>
<dbReference type="InterPro" id="IPR036638">
    <property type="entry name" value="HLH_DNA-bd_sf"/>
</dbReference>
<protein>
    <recommendedName>
        <fullName evidence="2">BHLH domain-containing protein</fullName>
    </recommendedName>
</protein>
<evidence type="ECO:0000313" key="3">
    <source>
        <dbReference type="EMBL" id="KAK1790195.1"/>
    </source>
</evidence>
<feature type="domain" description="BHLH" evidence="2">
    <location>
        <begin position="19"/>
        <end position="53"/>
    </location>
</feature>
<keyword evidence="4" id="KW-1185">Reference proteome</keyword>
<dbReference type="AlphaFoldDB" id="A0AAD8Z066"/>
<dbReference type="InterPro" id="IPR011598">
    <property type="entry name" value="bHLH_dom"/>
</dbReference>
<organism evidence="3 4">
    <name type="scientific">Electrophorus voltai</name>
    <dbReference type="NCBI Taxonomy" id="2609070"/>
    <lineage>
        <taxon>Eukaryota</taxon>
        <taxon>Metazoa</taxon>
        <taxon>Chordata</taxon>
        <taxon>Craniata</taxon>
        <taxon>Vertebrata</taxon>
        <taxon>Euteleostomi</taxon>
        <taxon>Actinopterygii</taxon>
        <taxon>Neopterygii</taxon>
        <taxon>Teleostei</taxon>
        <taxon>Ostariophysi</taxon>
        <taxon>Gymnotiformes</taxon>
        <taxon>Gymnotoidei</taxon>
        <taxon>Gymnotidae</taxon>
        <taxon>Electrophorus</taxon>
    </lineage>
</organism>
<dbReference type="PROSITE" id="PS50888">
    <property type="entry name" value="BHLH"/>
    <property type="match status" value="1"/>
</dbReference>
<proteinExistence type="predicted"/>
<sequence>MTATNFSQDTERHPNAKEERKLRKPLIERKRRERINHCLDQLRETVVGVFRLD</sequence>
<dbReference type="Gene3D" id="4.10.280.10">
    <property type="entry name" value="Helix-loop-helix DNA-binding domain"/>
    <property type="match status" value="1"/>
</dbReference>
<dbReference type="EMBL" id="JAROKS010000021">
    <property type="protein sequence ID" value="KAK1790195.1"/>
    <property type="molecule type" value="Genomic_DNA"/>
</dbReference>
<accession>A0AAD8Z066</accession>
<evidence type="ECO:0000313" key="4">
    <source>
        <dbReference type="Proteomes" id="UP001239994"/>
    </source>
</evidence>
<feature type="non-terminal residue" evidence="3">
    <location>
        <position position="53"/>
    </location>
</feature>
<feature type="compositionally biased region" description="Basic and acidic residues" evidence="1">
    <location>
        <begin position="9"/>
        <end position="25"/>
    </location>
</feature>
<comment type="caution">
    <text evidence="3">The sequence shown here is derived from an EMBL/GenBank/DDBJ whole genome shotgun (WGS) entry which is preliminary data.</text>
</comment>
<gene>
    <name evidence="3" type="ORF">P4O66_014121</name>
</gene>
<reference evidence="3" key="1">
    <citation type="submission" date="2023-03" db="EMBL/GenBank/DDBJ databases">
        <title>Electrophorus voltai genome.</title>
        <authorList>
            <person name="Bian C."/>
        </authorList>
    </citation>
    <scope>NUCLEOTIDE SEQUENCE</scope>
    <source>
        <strain evidence="3">CB-2022</strain>
        <tissue evidence="3">Muscle</tissue>
    </source>
</reference>